<dbReference type="RefSeq" id="WP_044191173.1">
    <property type="nucleotide sequence ID" value="NZ_JMCB01000008.1"/>
</dbReference>
<keyword evidence="1" id="KW-0812">Transmembrane</keyword>
<dbReference type="OrthoDB" id="5381191at2"/>
<dbReference type="PATRIC" id="fig|394096.3.peg.4550"/>
<evidence type="ECO:0000313" key="2">
    <source>
        <dbReference type="EMBL" id="KFE67156.1"/>
    </source>
</evidence>
<name>A0A085WHJ3_9BACT</name>
<dbReference type="Proteomes" id="UP000028725">
    <property type="component" value="Unassembled WGS sequence"/>
</dbReference>
<dbReference type="STRING" id="394096.DB31_8509"/>
<feature type="transmembrane region" description="Helical" evidence="1">
    <location>
        <begin position="83"/>
        <end position="103"/>
    </location>
</feature>
<accession>A0A085WHJ3</accession>
<keyword evidence="1" id="KW-0472">Membrane</keyword>
<gene>
    <name evidence="2" type="ORF">DB31_8509</name>
</gene>
<protein>
    <submittedName>
        <fullName evidence="2">Uncharacterized protein</fullName>
    </submittedName>
</protein>
<keyword evidence="1" id="KW-1133">Transmembrane helix</keyword>
<evidence type="ECO:0000313" key="3">
    <source>
        <dbReference type="Proteomes" id="UP000028725"/>
    </source>
</evidence>
<comment type="caution">
    <text evidence="2">The sequence shown here is derived from an EMBL/GenBank/DDBJ whole genome shotgun (WGS) entry which is preliminary data.</text>
</comment>
<proteinExistence type="predicted"/>
<reference evidence="2 3" key="1">
    <citation type="submission" date="2014-04" db="EMBL/GenBank/DDBJ databases">
        <title>Genome assembly of Hyalangium minutum DSM 14724.</title>
        <authorList>
            <person name="Sharma G."/>
            <person name="Subramanian S."/>
        </authorList>
    </citation>
    <scope>NUCLEOTIDE SEQUENCE [LARGE SCALE GENOMIC DNA]</scope>
    <source>
        <strain evidence="2 3">DSM 14724</strain>
    </source>
</reference>
<dbReference type="EMBL" id="JMCB01000008">
    <property type="protein sequence ID" value="KFE67156.1"/>
    <property type="molecule type" value="Genomic_DNA"/>
</dbReference>
<evidence type="ECO:0000256" key="1">
    <source>
        <dbReference type="SAM" id="Phobius"/>
    </source>
</evidence>
<organism evidence="2 3">
    <name type="scientific">Hyalangium minutum</name>
    <dbReference type="NCBI Taxonomy" id="394096"/>
    <lineage>
        <taxon>Bacteria</taxon>
        <taxon>Pseudomonadati</taxon>
        <taxon>Myxococcota</taxon>
        <taxon>Myxococcia</taxon>
        <taxon>Myxococcales</taxon>
        <taxon>Cystobacterineae</taxon>
        <taxon>Archangiaceae</taxon>
        <taxon>Hyalangium</taxon>
    </lineage>
</organism>
<dbReference type="AlphaFoldDB" id="A0A085WHJ3"/>
<keyword evidence="3" id="KW-1185">Reference proteome</keyword>
<sequence length="260" mass="27316">MKHLDAQALSALAAKDPEAVAYFREHLASPCDTCEEFLAQSTTDGLDGQVDALLLALAPRKAAAHDEVGWMRLKRRLRTSAHAGRWVGAAAALAACLLAVVLVPKLVKAPEQAQPWNGVKGSSRIALELAAVARGSDGQLRRLDQGAAVPSEDVLLLRYHATEAGSALLFQQTGDREPELLGSFQLEAGTHDLEGPQGLAGVSLSGEEGPVTLWLVATAAGEPLSPNEVQGVLAGSKGHGENPLSTARFDVFVQTGQNPR</sequence>